<keyword evidence="9" id="KW-1185">Reference proteome</keyword>
<dbReference type="GO" id="GO:0031418">
    <property type="term" value="F:L-ascorbic acid binding"/>
    <property type="evidence" value="ECO:0007669"/>
    <property type="project" value="UniProtKB-KW"/>
</dbReference>
<name>A0A5J6WJE8_MORMI</name>
<feature type="domain" description="Fe2OG dioxygenase" evidence="7">
    <location>
        <begin position="107"/>
        <end position="206"/>
    </location>
</feature>
<dbReference type="AlphaFoldDB" id="A0A5J6WJE8"/>
<evidence type="ECO:0000256" key="1">
    <source>
        <dbReference type="ARBA" id="ARBA00001961"/>
    </source>
</evidence>
<dbReference type="EMBL" id="CP044399">
    <property type="protein sequence ID" value="QFI38206.1"/>
    <property type="molecule type" value="Genomic_DNA"/>
</dbReference>
<proteinExistence type="predicted"/>
<evidence type="ECO:0000313" key="8">
    <source>
        <dbReference type="EMBL" id="QFI38206.1"/>
    </source>
</evidence>
<dbReference type="Pfam" id="PF13640">
    <property type="entry name" value="2OG-FeII_Oxy_3"/>
    <property type="match status" value="1"/>
</dbReference>
<sequence>MTNVETEQITSKNNFRATMDTILDNIHEHGYAVIEDAFPEGVIEALLVDCLENQPDFKAAGIGRHQDSQLNKQIRKDKTLWLTGSSPAQTDFMALTDEIRLEVNRNFYLGLFDYECHYAKYEVGDFYQKHLDAFKGKSNRVFTTVCYLNTPDAGGELLVYAQDSDDVIARVSPKAGTLVVFESERFPHEVLAAESERYSIAGWFRTNNSIAGTIDPTS</sequence>
<dbReference type="OrthoDB" id="9783171at2"/>
<dbReference type="PANTHER" id="PTHR12907:SF26">
    <property type="entry name" value="HIF PROLYL HYDROXYLASE, ISOFORM C"/>
    <property type="match status" value="1"/>
</dbReference>
<evidence type="ECO:0000259" key="7">
    <source>
        <dbReference type="PROSITE" id="PS51471"/>
    </source>
</evidence>
<dbReference type="PANTHER" id="PTHR12907">
    <property type="entry name" value="EGL NINE HOMOLOG-RELATED"/>
    <property type="match status" value="1"/>
</dbReference>
<dbReference type="InterPro" id="IPR005123">
    <property type="entry name" value="Oxoglu/Fe-dep_dioxygenase_dom"/>
</dbReference>
<comment type="cofactor">
    <cofactor evidence="1">
        <name>L-ascorbate</name>
        <dbReference type="ChEBI" id="CHEBI:38290"/>
    </cofactor>
</comment>
<dbReference type="InterPro" id="IPR006620">
    <property type="entry name" value="Pro_4_hyd_alph"/>
</dbReference>
<evidence type="ECO:0000256" key="2">
    <source>
        <dbReference type="ARBA" id="ARBA00022723"/>
    </source>
</evidence>
<keyword evidence="4" id="KW-0223">Dioxygenase</keyword>
<dbReference type="InterPro" id="IPR051559">
    <property type="entry name" value="HIF_prolyl_hydroxylases"/>
</dbReference>
<organism evidence="8 9">
    <name type="scientific">Moritella marina ATCC 15381</name>
    <dbReference type="NCBI Taxonomy" id="1202962"/>
    <lineage>
        <taxon>Bacteria</taxon>
        <taxon>Pseudomonadati</taxon>
        <taxon>Pseudomonadota</taxon>
        <taxon>Gammaproteobacteria</taxon>
        <taxon>Alteromonadales</taxon>
        <taxon>Moritellaceae</taxon>
        <taxon>Moritella</taxon>
    </lineage>
</organism>
<evidence type="ECO:0000313" key="9">
    <source>
        <dbReference type="Proteomes" id="UP000327424"/>
    </source>
</evidence>
<dbReference type="RefSeq" id="WP_019440532.1">
    <property type="nucleotide sequence ID" value="NZ_ALOE01000009.1"/>
</dbReference>
<evidence type="ECO:0000256" key="6">
    <source>
        <dbReference type="ARBA" id="ARBA00023004"/>
    </source>
</evidence>
<reference evidence="8 9" key="1">
    <citation type="submission" date="2019-09" db="EMBL/GenBank/DDBJ databases">
        <title>Hybrid Assembly of the complete Genome of the Deep-Sea Bacterium Moritella marina from long Nanopore and Illumina reads.</title>
        <authorList>
            <person name="Magin S."/>
            <person name="Georgoulis A."/>
            <person name="Papadimitriou K."/>
            <person name="Iliakis G."/>
            <person name="Vorgias C.E."/>
        </authorList>
    </citation>
    <scope>NUCLEOTIDE SEQUENCE [LARGE SCALE GENOMIC DNA]</scope>
    <source>
        <strain evidence="8 9">MP-1</strain>
    </source>
</reference>
<dbReference type="Proteomes" id="UP000327424">
    <property type="component" value="Chromosome"/>
</dbReference>
<dbReference type="SMART" id="SM00702">
    <property type="entry name" value="P4Hc"/>
    <property type="match status" value="1"/>
</dbReference>
<evidence type="ECO:0000256" key="5">
    <source>
        <dbReference type="ARBA" id="ARBA00023002"/>
    </source>
</evidence>
<gene>
    <name evidence="8" type="ORF">FR932_10295</name>
</gene>
<keyword evidence="6" id="KW-0408">Iron</keyword>
<keyword evidence="2" id="KW-0479">Metal-binding</keyword>
<dbReference type="Gene3D" id="2.60.120.620">
    <property type="entry name" value="q2cbj1_9rhob like domain"/>
    <property type="match status" value="1"/>
</dbReference>
<keyword evidence="3" id="KW-0847">Vitamin C</keyword>
<protein>
    <submittedName>
        <fullName evidence="8">2OG-Fe(II) oxygenase</fullName>
    </submittedName>
</protein>
<dbReference type="GO" id="GO:0008198">
    <property type="term" value="F:ferrous iron binding"/>
    <property type="evidence" value="ECO:0007669"/>
    <property type="project" value="TreeGrafter"/>
</dbReference>
<keyword evidence="5" id="KW-0560">Oxidoreductase</keyword>
<accession>A0A5J6WJE8</accession>
<evidence type="ECO:0000256" key="3">
    <source>
        <dbReference type="ARBA" id="ARBA00022896"/>
    </source>
</evidence>
<dbReference type="PROSITE" id="PS51471">
    <property type="entry name" value="FE2OG_OXY"/>
    <property type="match status" value="1"/>
</dbReference>
<dbReference type="InterPro" id="IPR044862">
    <property type="entry name" value="Pro_4_hyd_alph_FE2OG_OXY"/>
</dbReference>
<dbReference type="GO" id="GO:0071456">
    <property type="term" value="P:cellular response to hypoxia"/>
    <property type="evidence" value="ECO:0007669"/>
    <property type="project" value="TreeGrafter"/>
</dbReference>
<dbReference type="KEGG" id="mmaa:FR932_10295"/>
<dbReference type="GO" id="GO:0031543">
    <property type="term" value="F:peptidyl-proline dioxygenase activity"/>
    <property type="evidence" value="ECO:0007669"/>
    <property type="project" value="TreeGrafter"/>
</dbReference>
<evidence type="ECO:0000256" key="4">
    <source>
        <dbReference type="ARBA" id="ARBA00022964"/>
    </source>
</evidence>